<reference evidence="3 4" key="1">
    <citation type="journal article" date="2018" name="Evol. Lett.">
        <title>Horizontal gene cluster transfer increased hallucinogenic mushroom diversity.</title>
        <authorList>
            <person name="Reynolds H.T."/>
            <person name="Vijayakumar V."/>
            <person name="Gluck-Thaler E."/>
            <person name="Korotkin H.B."/>
            <person name="Matheny P.B."/>
            <person name="Slot J.C."/>
        </authorList>
    </citation>
    <scope>NUCLEOTIDE SEQUENCE [LARGE SCALE GENOMIC DNA]</scope>
    <source>
        <strain evidence="3 4">2629</strain>
    </source>
</reference>
<evidence type="ECO:0000256" key="2">
    <source>
        <dbReference type="SAM" id="Phobius"/>
    </source>
</evidence>
<dbReference type="InParanoid" id="A0A409VPR0"/>
<keyword evidence="2" id="KW-0812">Transmembrane</keyword>
<feature type="coiled-coil region" evidence="1">
    <location>
        <begin position="150"/>
        <end position="206"/>
    </location>
</feature>
<keyword evidence="4" id="KW-1185">Reference proteome</keyword>
<sequence length="405" mass="45467">MDLFDDVKKFELQLTKEDAKKVAEAVNQHLQDPSTREKIRNEVKDLANTVVSIEEDFARIRGEVERIDDLKILRDKEDTVLTYAPGWKELHNDYTDLMALSQSTANKAYSEIDKLLHVIMPIASGNFDIKRKDKAIKAYIAKLEAFDVEAQEHAERFLRLQQRVEQFRVELKSTVEKQLDEVKERIEKIERDIKALQAELDKTSGFLAGAWEALKLAGPDIVKGAGKSTGIGASIGGVAATAGIAALAPTVGIGLLVAGFAAVGWTMFKGYQQREAQRKGAQLRIGSYAAYAHIPLRIETEETIRDLKQEKEALTLREEELKKALERLVDLDKTFDHLIDRLGAIHGVWRMLITDAQRLKKKLVDIDETDDDLITEMTAATVKATYEALMDAINTYAAATKRYNP</sequence>
<keyword evidence="2" id="KW-1133">Transmembrane helix</keyword>
<protein>
    <submittedName>
        <fullName evidence="3">Uncharacterized protein</fullName>
    </submittedName>
</protein>
<organism evidence="3 4">
    <name type="scientific">Panaeolus cyanescens</name>
    <dbReference type="NCBI Taxonomy" id="181874"/>
    <lineage>
        <taxon>Eukaryota</taxon>
        <taxon>Fungi</taxon>
        <taxon>Dikarya</taxon>
        <taxon>Basidiomycota</taxon>
        <taxon>Agaricomycotina</taxon>
        <taxon>Agaricomycetes</taxon>
        <taxon>Agaricomycetidae</taxon>
        <taxon>Agaricales</taxon>
        <taxon>Agaricineae</taxon>
        <taxon>Galeropsidaceae</taxon>
        <taxon>Panaeolus</taxon>
    </lineage>
</organism>
<dbReference type="Gene3D" id="1.20.1170.10">
    <property type="match status" value="1"/>
</dbReference>
<comment type="caution">
    <text evidence="3">The sequence shown here is derived from an EMBL/GenBank/DDBJ whole genome shotgun (WGS) entry which is preliminary data.</text>
</comment>
<keyword evidence="1" id="KW-0175">Coiled coil</keyword>
<dbReference type="AlphaFoldDB" id="A0A409VPR0"/>
<evidence type="ECO:0000313" key="4">
    <source>
        <dbReference type="Proteomes" id="UP000284842"/>
    </source>
</evidence>
<dbReference type="OrthoDB" id="3046926at2759"/>
<name>A0A409VPR0_9AGAR</name>
<accession>A0A409VPR0</accession>
<dbReference type="SUPFAM" id="SSF58100">
    <property type="entry name" value="Bacterial hemolysins"/>
    <property type="match status" value="1"/>
</dbReference>
<dbReference type="Proteomes" id="UP000284842">
    <property type="component" value="Unassembled WGS sequence"/>
</dbReference>
<keyword evidence="2" id="KW-0472">Membrane</keyword>
<evidence type="ECO:0000256" key="1">
    <source>
        <dbReference type="SAM" id="Coils"/>
    </source>
</evidence>
<feature type="transmembrane region" description="Helical" evidence="2">
    <location>
        <begin position="244"/>
        <end position="268"/>
    </location>
</feature>
<gene>
    <name evidence="3" type="ORF">CVT24_005073</name>
</gene>
<proteinExistence type="predicted"/>
<evidence type="ECO:0000313" key="3">
    <source>
        <dbReference type="EMBL" id="PPQ68186.1"/>
    </source>
</evidence>
<feature type="coiled-coil region" evidence="1">
    <location>
        <begin position="297"/>
        <end position="331"/>
    </location>
</feature>
<dbReference type="EMBL" id="NHTK01006013">
    <property type="protein sequence ID" value="PPQ68186.1"/>
    <property type="molecule type" value="Genomic_DNA"/>
</dbReference>